<gene>
    <name evidence="2" type="ordered locus">MCA0678</name>
</gene>
<dbReference type="HOGENOM" id="CLU_084682_3_0_6"/>
<dbReference type="eggNOG" id="COG2856">
    <property type="taxonomic scope" value="Bacteria"/>
</dbReference>
<evidence type="ECO:0000313" key="3">
    <source>
        <dbReference type="Proteomes" id="UP000006821"/>
    </source>
</evidence>
<dbReference type="RefSeq" id="WP_010960018.1">
    <property type="nucleotide sequence ID" value="NC_002977.6"/>
</dbReference>
<feature type="domain" description="IrrE N-terminal-like" evidence="1">
    <location>
        <begin position="24"/>
        <end position="148"/>
    </location>
</feature>
<dbReference type="GeneID" id="88225297"/>
<dbReference type="PANTHER" id="PTHR43236">
    <property type="entry name" value="ANTITOXIN HIGA1"/>
    <property type="match status" value="1"/>
</dbReference>
<sequence length="156" mass="17073">MSQAKQLLERHWNGRLPVDPKAIAEKAGVRVIADGSLAVQGLSGMFDIEDGTPTIRYNPNEPRARQRFTIGHEIGHFVLDHGRAYRDPVANFSARSFNPVEAAANRFAACLLMPADAIEDAIKESSNPTVSGLAEAFGVSELAMKYRLINLGWLRG</sequence>
<proteinExistence type="predicted"/>
<name>Q60B07_METCA</name>
<dbReference type="InterPro" id="IPR010359">
    <property type="entry name" value="IrrE_HExxH"/>
</dbReference>
<dbReference type="Pfam" id="PF06114">
    <property type="entry name" value="Peptidase_M78"/>
    <property type="match status" value="1"/>
</dbReference>
<dbReference type="KEGG" id="mca:MCA0678"/>
<dbReference type="InterPro" id="IPR052345">
    <property type="entry name" value="Rad_response_metalloprotease"/>
</dbReference>
<protein>
    <recommendedName>
        <fullName evidence="1">IrrE N-terminal-like domain-containing protein</fullName>
    </recommendedName>
</protein>
<dbReference type="PANTHER" id="PTHR43236:SF2">
    <property type="entry name" value="BLL0069 PROTEIN"/>
    <property type="match status" value="1"/>
</dbReference>
<dbReference type="Proteomes" id="UP000006821">
    <property type="component" value="Chromosome"/>
</dbReference>
<accession>Q60B07</accession>
<evidence type="ECO:0000313" key="2">
    <source>
        <dbReference type="EMBL" id="AAU93198.1"/>
    </source>
</evidence>
<dbReference type="AlphaFoldDB" id="Q60B07"/>
<dbReference type="EMBL" id="AE017282">
    <property type="protein sequence ID" value="AAU93198.1"/>
    <property type="molecule type" value="Genomic_DNA"/>
</dbReference>
<reference evidence="2 3" key="1">
    <citation type="journal article" date="2004" name="PLoS Biol.">
        <title>Genomic insights into methanotrophy: the complete genome sequence of Methylococcus capsulatus (Bath).</title>
        <authorList>
            <person name="Ward N.L."/>
            <person name="Larsen O."/>
            <person name="Sakwa J."/>
            <person name="Bruseth L."/>
            <person name="Khouri H.M."/>
            <person name="Durkin A.S."/>
            <person name="Dimitrov G."/>
            <person name="Jiang L."/>
            <person name="Scanlan D."/>
            <person name="Kang K.H."/>
            <person name="Lewis M.R."/>
            <person name="Nelson K.E."/>
            <person name="Methe B.A."/>
            <person name="Wu M."/>
            <person name="Heidelberg J.F."/>
            <person name="Paulsen I.T."/>
            <person name="Fouts D.E."/>
            <person name="Ravel J."/>
            <person name="Tettelin H."/>
            <person name="Ren Q."/>
            <person name="Read T.D."/>
            <person name="DeBoy R.T."/>
            <person name="Seshadri R."/>
            <person name="Salzberg S.L."/>
            <person name="Jensen H.B."/>
            <person name="Birkeland N.K."/>
            <person name="Nelson W.C."/>
            <person name="Dodson R.J."/>
            <person name="Grindhaug S.H."/>
            <person name="Holt I.E."/>
            <person name="Eidhammer I."/>
            <person name="Jonasen I."/>
            <person name="Vanaken S."/>
            <person name="Utterback T.R."/>
            <person name="Feldblyum T.V."/>
            <person name="Fraser C.M."/>
            <person name="Lillehaug J.R."/>
            <person name="Eisen J.A."/>
        </authorList>
    </citation>
    <scope>NUCLEOTIDE SEQUENCE [LARGE SCALE GENOMIC DNA]</scope>
    <source>
        <strain evidence="3">ATCC 33009 / NCIMB 11132 / Bath</strain>
    </source>
</reference>
<evidence type="ECO:0000259" key="1">
    <source>
        <dbReference type="Pfam" id="PF06114"/>
    </source>
</evidence>
<dbReference type="Gene3D" id="1.10.10.2910">
    <property type="match status" value="1"/>
</dbReference>
<organism evidence="2 3">
    <name type="scientific">Methylococcus capsulatus (strain ATCC 33009 / NCIMB 11132 / Bath)</name>
    <dbReference type="NCBI Taxonomy" id="243233"/>
    <lineage>
        <taxon>Bacteria</taxon>
        <taxon>Pseudomonadati</taxon>
        <taxon>Pseudomonadota</taxon>
        <taxon>Gammaproteobacteria</taxon>
        <taxon>Methylococcales</taxon>
        <taxon>Methylococcaceae</taxon>
        <taxon>Methylococcus</taxon>
    </lineage>
</organism>